<dbReference type="Proteomes" id="UP000006001">
    <property type="component" value="Unassembled WGS sequence"/>
</dbReference>
<keyword evidence="2" id="KW-1185">Reference proteome</keyword>
<dbReference type="HOGENOM" id="CLU_3030015_0_0_11"/>
<reference evidence="1" key="1">
    <citation type="submission" date="2009-10" db="EMBL/GenBank/DDBJ databases">
        <authorList>
            <person name="Weinstock G."/>
            <person name="Sodergren E."/>
            <person name="Clifton S."/>
            <person name="Fulton L."/>
            <person name="Fulton B."/>
            <person name="Courtney L."/>
            <person name="Fronick C."/>
            <person name="Harrison M."/>
            <person name="Strong C."/>
            <person name="Farmer C."/>
            <person name="Delahaunty K."/>
            <person name="Markovic C."/>
            <person name="Hall O."/>
            <person name="Minx P."/>
            <person name="Tomlinson C."/>
            <person name="Mitreva M."/>
            <person name="Nelson J."/>
            <person name="Hou S."/>
            <person name="Wollam A."/>
            <person name="Pepin K.H."/>
            <person name="Johnson M."/>
            <person name="Bhonagiri V."/>
            <person name="Nash W.E."/>
            <person name="Warren W."/>
            <person name="Chinwalla A."/>
            <person name="Mardis E.R."/>
            <person name="Wilson R.K."/>
        </authorList>
    </citation>
    <scope>NUCLEOTIDE SEQUENCE [LARGE SCALE GENOMIC DNA]</scope>
    <source>
        <strain evidence="1">ATCC 700122</strain>
    </source>
</reference>
<gene>
    <name evidence="1" type="ORF">HMPREF0762_00333</name>
</gene>
<evidence type="ECO:0000313" key="2">
    <source>
        <dbReference type="Proteomes" id="UP000006001"/>
    </source>
</evidence>
<comment type="caution">
    <text evidence="1">The sequence shown here is derived from an EMBL/GenBank/DDBJ whole genome shotgun (WGS) entry which is preliminary data.</text>
</comment>
<protein>
    <submittedName>
        <fullName evidence="1">Uncharacterized protein</fullName>
    </submittedName>
</protein>
<dbReference type="STRING" id="649764.HMPREF0762_00333"/>
<dbReference type="AlphaFoldDB" id="D0WEV2"/>
<accession>D0WEV2</accession>
<dbReference type="EMBL" id="ACUX02000004">
    <property type="protein sequence ID" value="EEZ62239.1"/>
    <property type="molecule type" value="Genomic_DNA"/>
</dbReference>
<name>D0WEV2_SLAES</name>
<organism evidence="1 2">
    <name type="scientific">Slackia exigua (strain ATCC 700122 / DSM 15923 / CIP 105133 / JCM 11022 / KCTC 5966 / S-7)</name>
    <dbReference type="NCBI Taxonomy" id="649764"/>
    <lineage>
        <taxon>Bacteria</taxon>
        <taxon>Bacillati</taxon>
        <taxon>Actinomycetota</taxon>
        <taxon>Coriobacteriia</taxon>
        <taxon>Eggerthellales</taxon>
        <taxon>Eggerthellaceae</taxon>
        <taxon>Slackia</taxon>
    </lineage>
</organism>
<sequence length="55" mass="6245">MFALLSCHAPMIAPRVLPGASASSYGRRMEKPLMISRFRNYLDLTLSKRYKVSRG</sequence>
<evidence type="ECO:0000313" key="1">
    <source>
        <dbReference type="EMBL" id="EEZ62239.1"/>
    </source>
</evidence>
<proteinExistence type="predicted"/>